<name>A0A8D9E7I6_9HEMI</name>
<dbReference type="EMBL" id="HBUF01451398">
    <property type="protein sequence ID" value="CAG6743638.1"/>
    <property type="molecule type" value="Transcribed_RNA"/>
</dbReference>
<protein>
    <submittedName>
        <fullName evidence="1">Uncharacterized protein</fullName>
    </submittedName>
</protein>
<proteinExistence type="predicted"/>
<reference evidence="1" key="1">
    <citation type="submission" date="2021-05" db="EMBL/GenBank/DDBJ databases">
        <authorList>
            <person name="Alioto T."/>
            <person name="Alioto T."/>
            <person name="Gomez Garrido J."/>
        </authorList>
    </citation>
    <scope>NUCLEOTIDE SEQUENCE</scope>
</reference>
<sequence length="104" mass="12036">MYSGDQLIEISSVTIQMFSNSNRRVPECDLGSNMKSFVLENAMLSSAGCTVLCERKYLIFYFKFILLLQVALWKNQAVCTYNTDFLVHIRYYSTFSPDQRNIHG</sequence>
<accession>A0A8D9E7I6</accession>
<organism evidence="1">
    <name type="scientific">Cacopsylla melanoneura</name>
    <dbReference type="NCBI Taxonomy" id="428564"/>
    <lineage>
        <taxon>Eukaryota</taxon>
        <taxon>Metazoa</taxon>
        <taxon>Ecdysozoa</taxon>
        <taxon>Arthropoda</taxon>
        <taxon>Hexapoda</taxon>
        <taxon>Insecta</taxon>
        <taxon>Pterygota</taxon>
        <taxon>Neoptera</taxon>
        <taxon>Paraneoptera</taxon>
        <taxon>Hemiptera</taxon>
        <taxon>Sternorrhyncha</taxon>
        <taxon>Psylloidea</taxon>
        <taxon>Psyllidae</taxon>
        <taxon>Psyllinae</taxon>
        <taxon>Cacopsylla</taxon>
    </lineage>
</organism>
<evidence type="ECO:0000313" key="1">
    <source>
        <dbReference type="EMBL" id="CAG6743638.1"/>
    </source>
</evidence>
<dbReference type="AlphaFoldDB" id="A0A8D9E7I6"/>